<dbReference type="EMBL" id="PGCL01000001">
    <property type="protein sequence ID" value="TAJ45857.1"/>
    <property type="molecule type" value="Genomic_DNA"/>
</dbReference>
<dbReference type="Proteomes" id="UP000292580">
    <property type="component" value="Unassembled WGS sequence"/>
</dbReference>
<dbReference type="RefSeq" id="WP_130645825.1">
    <property type="nucleotide sequence ID" value="NZ_PGCL01000001.1"/>
</dbReference>
<proteinExistence type="predicted"/>
<sequence>MTDETLPGTVPGGVETDLFPWWLVVLQGFVTLMLGLFLLMQPGMTLLVLVTFIGIYWFITGIFAIVSLVLDRTDLVWKAIIAVLGIIAGILVTTYPLYSTVLIATFFAILIAVWGILIGITSLARGVSGGGCTAAVLGILSIIIGIILLARPLLTAASLVLILGVFAVIGGVMAIVAGIRMRR</sequence>
<feature type="transmembrane region" description="Helical" evidence="1">
    <location>
        <begin position="156"/>
        <end position="179"/>
    </location>
</feature>
<keyword evidence="1" id="KW-0472">Membrane</keyword>
<feature type="transmembrane region" description="Helical" evidence="1">
    <location>
        <begin position="21"/>
        <end position="40"/>
    </location>
</feature>
<dbReference type="InterPro" id="IPR052712">
    <property type="entry name" value="Acid_resist_chaperone_HdeD"/>
</dbReference>
<name>A0A483CWA2_9EURY</name>
<dbReference type="OrthoDB" id="107781at2157"/>
<feature type="transmembrane region" description="Helical" evidence="1">
    <location>
        <begin position="75"/>
        <end position="95"/>
    </location>
</feature>
<reference evidence="2 3" key="1">
    <citation type="submission" date="2017-11" db="EMBL/GenBank/DDBJ databases">
        <title>Isolation and Characterization of Methanofollis Species from Methane Seep Offshore SW Taiwan.</title>
        <authorList>
            <person name="Teng N.-H."/>
            <person name="Lai M.-C."/>
            <person name="Chen S.-C."/>
        </authorList>
    </citation>
    <scope>NUCLEOTIDE SEQUENCE [LARGE SCALE GENOMIC DNA]</scope>
    <source>
        <strain evidence="2 3">FWC-SCC2</strain>
    </source>
</reference>
<evidence type="ECO:0000313" key="2">
    <source>
        <dbReference type="EMBL" id="TAJ45857.1"/>
    </source>
</evidence>
<feature type="transmembrane region" description="Helical" evidence="1">
    <location>
        <begin position="132"/>
        <end position="150"/>
    </location>
</feature>
<evidence type="ECO:0008006" key="4">
    <source>
        <dbReference type="Google" id="ProtNLM"/>
    </source>
</evidence>
<gene>
    <name evidence="2" type="ORF">CUJ86_01675</name>
</gene>
<feature type="transmembrane region" description="Helical" evidence="1">
    <location>
        <begin position="101"/>
        <end position="120"/>
    </location>
</feature>
<dbReference type="GO" id="GO:0005886">
    <property type="term" value="C:plasma membrane"/>
    <property type="evidence" value="ECO:0007669"/>
    <property type="project" value="TreeGrafter"/>
</dbReference>
<keyword evidence="3" id="KW-1185">Reference proteome</keyword>
<keyword evidence="1" id="KW-0812">Transmembrane</keyword>
<dbReference type="AlphaFoldDB" id="A0A483CWA2"/>
<accession>A0A483CWA2</accession>
<feature type="transmembrane region" description="Helical" evidence="1">
    <location>
        <begin position="46"/>
        <end position="70"/>
    </location>
</feature>
<dbReference type="PANTHER" id="PTHR34989">
    <property type="entry name" value="PROTEIN HDED"/>
    <property type="match status" value="1"/>
</dbReference>
<dbReference type="InterPro" id="IPR005325">
    <property type="entry name" value="DUF308_memb"/>
</dbReference>
<evidence type="ECO:0000256" key="1">
    <source>
        <dbReference type="SAM" id="Phobius"/>
    </source>
</evidence>
<comment type="caution">
    <text evidence="2">The sequence shown here is derived from an EMBL/GenBank/DDBJ whole genome shotgun (WGS) entry which is preliminary data.</text>
</comment>
<dbReference type="PANTHER" id="PTHR34989:SF1">
    <property type="entry name" value="PROTEIN HDED"/>
    <property type="match status" value="1"/>
</dbReference>
<protein>
    <recommendedName>
        <fullName evidence="4">HdeD family acid-resistance protein</fullName>
    </recommendedName>
</protein>
<keyword evidence="1" id="KW-1133">Transmembrane helix</keyword>
<dbReference type="Pfam" id="PF03729">
    <property type="entry name" value="DUF308"/>
    <property type="match status" value="2"/>
</dbReference>
<evidence type="ECO:0000313" key="3">
    <source>
        <dbReference type="Proteomes" id="UP000292580"/>
    </source>
</evidence>
<organism evidence="2 3">
    <name type="scientific">Methanofollis fontis</name>
    <dbReference type="NCBI Taxonomy" id="2052832"/>
    <lineage>
        <taxon>Archaea</taxon>
        <taxon>Methanobacteriati</taxon>
        <taxon>Methanobacteriota</taxon>
        <taxon>Stenosarchaea group</taxon>
        <taxon>Methanomicrobia</taxon>
        <taxon>Methanomicrobiales</taxon>
        <taxon>Methanomicrobiaceae</taxon>
        <taxon>Methanofollis</taxon>
    </lineage>
</organism>